<sequence>MTHSSRVLLIVLISLFFAFTQSFAEKPASLTLKDRETQKQIDLQRSNGFSDNEIDTIHATISEHLKKMKKLQDLGVDKTAAQFLGQTPDTVKELFLTDAEGKLYLEFKLPQGQSYIDWPKVYLYDGVAFIYPNKDFTELDKIMLMFKRVNADGTIYVKEMRRLINPSPKSQSTEKDEKGEFKLDVNSDIQLEYYQALTSDTVWPNVPVQKATPAISMVLNDAKDPLPYDKQKHIMLTYKKMIRKVSKFTYRKLRNMELDQKQLITKIVEFN</sequence>
<protein>
    <submittedName>
        <fullName evidence="2">Uncharacterized protein</fullName>
    </submittedName>
</protein>
<dbReference type="NCBIfam" id="NF047571">
    <property type="entry name" value="LIC13212_fam"/>
    <property type="match status" value="1"/>
</dbReference>
<comment type="caution">
    <text evidence="2">The sequence shown here is derived from an EMBL/GenBank/DDBJ whole genome shotgun (WGS) entry which is preliminary data.</text>
</comment>
<dbReference type="OrthoDB" id="343517at2"/>
<evidence type="ECO:0000256" key="1">
    <source>
        <dbReference type="SAM" id="SignalP"/>
    </source>
</evidence>
<evidence type="ECO:0000313" key="2">
    <source>
        <dbReference type="EMBL" id="TGL57144.1"/>
    </source>
</evidence>
<dbReference type="AlphaFoldDB" id="A0A4R9JVX8"/>
<keyword evidence="1" id="KW-0732">Signal</keyword>
<dbReference type="RefSeq" id="WP_135624772.1">
    <property type="nucleotide sequence ID" value="NZ_RQGD01000039.1"/>
</dbReference>
<accession>A0A4R9JVX8</accession>
<reference evidence="2" key="1">
    <citation type="journal article" date="2019" name="PLoS Negl. Trop. Dis.">
        <title>Revisiting the worldwide diversity of Leptospira species in the environment.</title>
        <authorList>
            <person name="Vincent A.T."/>
            <person name="Schiettekatte O."/>
            <person name="Bourhy P."/>
            <person name="Veyrier F.J."/>
            <person name="Picardeau M."/>
        </authorList>
    </citation>
    <scope>NUCLEOTIDE SEQUENCE [LARGE SCALE GENOMIC DNA]</scope>
    <source>
        <strain evidence="2">201702476</strain>
    </source>
</reference>
<evidence type="ECO:0000313" key="3">
    <source>
        <dbReference type="Proteomes" id="UP000297693"/>
    </source>
</evidence>
<dbReference type="EMBL" id="RQGD01000039">
    <property type="protein sequence ID" value="TGL57144.1"/>
    <property type="molecule type" value="Genomic_DNA"/>
</dbReference>
<proteinExistence type="predicted"/>
<feature type="signal peptide" evidence="1">
    <location>
        <begin position="1"/>
        <end position="24"/>
    </location>
</feature>
<feature type="chain" id="PRO_5020726305" evidence="1">
    <location>
        <begin position="25"/>
        <end position="271"/>
    </location>
</feature>
<name>A0A4R9JVX8_9LEPT</name>
<gene>
    <name evidence="2" type="ORF">EHQ58_15265</name>
</gene>
<organism evidence="2 3">
    <name type="scientific">Leptospira ognonensis</name>
    <dbReference type="NCBI Taxonomy" id="2484945"/>
    <lineage>
        <taxon>Bacteria</taxon>
        <taxon>Pseudomonadati</taxon>
        <taxon>Spirochaetota</taxon>
        <taxon>Spirochaetia</taxon>
        <taxon>Leptospirales</taxon>
        <taxon>Leptospiraceae</taxon>
        <taxon>Leptospira</taxon>
    </lineage>
</organism>
<dbReference type="Proteomes" id="UP000297693">
    <property type="component" value="Unassembled WGS sequence"/>
</dbReference>
<keyword evidence="3" id="KW-1185">Reference proteome</keyword>